<evidence type="ECO:0000256" key="9">
    <source>
        <dbReference type="ARBA" id="ARBA00049551"/>
    </source>
</evidence>
<feature type="transmembrane region" description="Helical" evidence="10">
    <location>
        <begin position="314"/>
        <end position="337"/>
    </location>
</feature>
<feature type="transmembrane region" description="Helical" evidence="10">
    <location>
        <begin position="24"/>
        <end position="46"/>
    </location>
</feature>
<feature type="transmembrane region" description="Helical" evidence="10">
    <location>
        <begin position="256"/>
        <end position="277"/>
    </location>
</feature>
<dbReference type="InterPro" id="IPR001750">
    <property type="entry name" value="ND/Mrp_TM"/>
</dbReference>
<evidence type="ECO:0000259" key="11">
    <source>
        <dbReference type="Pfam" id="PF00361"/>
    </source>
</evidence>
<name>G4U4X0_9ASCO</name>
<evidence type="ECO:0000256" key="3">
    <source>
        <dbReference type="ARBA" id="ARBA00012944"/>
    </source>
</evidence>
<comment type="subcellular location">
    <subcellularLocation>
        <location evidence="1">Membrane</location>
        <topology evidence="1">Multi-pass membrane protein</topology>
    </subcellularLocation>
</comment>
<comment type="similarity">
    <text evidence="2">Belongs to the complex I subunit 2 family.</text>
</comment>
<dbReference type="GO" id="GO:0008137">
    <property type="term" value="F:NADH dehydrogenase (ubiquinone) activity"/>
    <property type="evidence" value="ECO:0007669"/>
    <property type="project" value="UniProtKB-EC"/>
</dbReference>
<feature type="transmembrane region" description="Helical" evidence="10">
    <location>
        <begin position="156"/>
        <end position="179"/>
    </location>
</feature>
<feature type="transmembrane region" description="Helical" evidence="10">
    <location>
        <begin position="126"/>
        <end position="144"/>
    </location>
</feature>
<dbReference type="EC" id="7.1.1.2" evidence="3"/>
<evidence type="ECO:0000256" key="6">
    <source>
        <dbReference type="ARBA" id="ARBA00022989"/>
    </source>
</evidence>
<dbReference type="AlphaFoldDB" id="G4U4X0"/>
<evidence type="ECO:0000313" key="12">
    <source>
        <dbReference type="EMBL" id="CCC29022.1"/>
    </source>
</evidence>
<keyword evidence="12" id="KW-0830">Ubiquinone</keyword>
<dbReference type="Pfam" id="PF00361">
    <property type="entry name" value="Proton_antipo_M"/>
    <property type="match status" value="1"/>
</dbReference>
<feature type="transmembrane region" description="Helical" evidence="10">
    <location>
        <begin position="66"/>
        <end position="83"/>
    </location>
</feature>
<dbReference type="EMBL" id="FR877634">
    <property type="protein sequence ID" value="CCC29022.1"/>
    <property type="molecule type" value="Genomic_DNA"/>
</dbReference>
<comment type="catalytic activity">
    <reaction evidence="9">
        <text>a ubiquinone + NADH + 5 H(+)(in) = a ubiquinol + NAD(+) + 4 H(+)(out)</text>
        <dbReference type="Rhea" id="RHEA:29091"/>
        <dbReference type="Rhea" id="RHEA-COMP:9565"/>
        <dbReference type="Rhea" id="RHEA-COMP:9566"/>
        <dbReference type="ChEBI" id="CHEBI:15378"/>
        <dbReference type="ChEBI" id="CHEBI:16389"/>
        <dbReference type="ChEBI" id="CHEBI:17976"/>
        <dbReference type="ChEBI" id="CHEBI:57540"/>
        <dbReference type="ChEBI" id="CHEBI:57945"/>
        <dbReference type="EC" id="7.1.1.2"/>
    </reaction>
</comment>
<gene>
    <name evidence="12" type="primary">nd2</name>
</gene>
<dbReference type="PANTHER" id="PTHR22773">
    <property type="entry name" value="NADH DEHYDROGENASE"/>
    <property type="match status" value="1"/>
</dbReference>
<feature type="transmembrane region" description="Helical" evidence="10">
    <location>
        <begin position="230"/>
        <end position="250"/>
    </location>
</feature>
<dbReference type="GO" id="GO:0016020">
    <property type="term" value="C:membrane"/>
    <property type="evidence" value="ECO:0007669"/>
    <property type="project" value="UniProtKB-SubCell"/>
</dbReference>
<evidence type="ECO:0000256" key="4">
    <source>
        <dbReference type="ARBA" id="ARBA00021008"/>
    </source>
</evidence>
<protein>
    <recommendedName>
        <fullName evidence="4">NADH-ubiquinone oxidoreductase chain 2</fullName>
        <ecNumber evidence="3">7.1.1.2</ecNumber>
    </recommendedName>
    <alternativeName>
        <fullName evidence="8">NADH dehydrogenase subunit 2</fullName>
    </alternativeName>
</protein>
<evidence type="ECO:0000256" key="5">
    <source>
        <dbReference type="ARBA" id="ARBA00022692"/>
    </source>
</evidence>
<keyword evidence="6 10" id="KW-1133">Transmembrane helix</keyword>
<feature type="transmembrane region" description="Helical" evidence="10">
    <location>
        <begin position="438"/>
        <end position="459"/>
    </location>
</feature>
<feature type="transmembrane region" description="Helical" evidence="10">
    <location>
        <begin position="394"/>
        <end position="417"/>
    </location>
</feature>
<evidence type="ECO:0000256" key="8">
    <source>
        <dbReference type="ARBA" id="ARBA00031028"/>
    </source>
</evidence>
<feature type="transmembrane region" description="Helical" evidence="10">
    <location>
        <begin position="358"/>
        <end position="382"/>
    </location>
</feature>
<sequence length="469" mass="54212">MLILAMISTITFVSMSKLSDNRAIIRLINIYTMLVLVLDSFLYTLFLNNQTYTVMGELLMFNSFTFYMDMLMYIIMMMISSLYGYNLYNNNLFKTLFEPKKELMILFLMNIMGALLMVHSNDFMTLFVAIELQSYSIYLMTAMYNNSYKASKASMLYFFMGGILSMLIAYSINTFYSVLNSYTLHSLDSLMMNTLDLNLMLIALSLGLLFKMGIAPLHKWLMSMYENTPILITVYMSLMPKVSMLSYLILSNISMNSLVISMLAMLTLFVGSIGGLLQIKIKRLLAFSGLTNAGYMMLLLLLNNNEFSYTYYITQYSISHLAMFMIMMFSMYYINYINNQFNPIIYVNQLKGLMHDNAYLVLSMAMVVFSFMGMPPLLGFFGKLNMLMSMLNNGYYFISMVLMVASLMSALYYLYLLNVSMQDKNNMLMNSNETVSSVLSYMLSSLIMMMTFGFMYNSLFMDMFNVYFN</sequence>
<dbReference type="GeneID" id="11341868"/>
<geneLocation type="mitochondrion" evidence="12"/>
<reference evidence="12" key="1">
    <citation type="journal article" date="2012" name="FEMS Yeast Res.">
        <title>Mitochondrial genomes of yeasts of the Yarrowia clade.</title>
        <authorList>
            <person name="Gaillardin C."/>
            <person name="Neuveglise C."/>
            <person name="Kerscher S."/>
            <person name="Nicaud J.M."/>
        </authorList>
    </citation>
    <scope>NUCLEOTIDE SEQUENCE</scope>
    <source>
        <strain evidence="12">CBS 10407</strain>
    </source>
</reference>
<feature type="transmembrane region" description="Helical" evidence="10">
    <location>
        <begin position="284"/>
        <end position="302"/>
    </location>
</feature>
<proteinExistence type="inferred from homology"/>
<feature type="transmembrane region" description="Helical" evidence="10">
    <location>
        <begin position="199"/>
        <end position="218"/>
    </location>
</feature>
<feature type="transmembrane region" description="Helical" evidence="10">
    <location>
        <begin position="103"/>
        <end position="120"/>
    </location>
</feature>
<accession>G4U4X0</accession>
<feature type="domain" description="NADH:quinone oxidoreductase/Mrp antiporter transmembrane" evidence="11">
    <location>
        <begin position="120"/>
        <end position="409"/>
    </location>
</feature>
<evidence type="ECO:0000256" key="10">
    <source>
        <dbReference type="SAM" id="Phobius"/>
    </source>
</evidence>
<dbReference type="RefSeq" id="YP_004927906.1">
    <property type="nucleotide sequence ID" value="NC_016126.1"/>
</dbReference>
<evidence type="ECO:0000256" key="2">
    <source>
        <dbReference type="ARBA" id="ARBA00007012"/>
    </source>
</evidence>
<evidence type="ECO:0000256" key="7">
    <source>
        <dbReference type="ARBA" id="ARBA00023136"/>
    </source>
</evidence>
<organism evidence="12">
    <name type="scientific">Yarrowia phangngaensis</name>
    <dbReference type="NCBI Taxonomy" id="444778"/>
    <lineage>
        <taxon>Eukaryota</taxon>
        <taxon>Fungi</taxon>
        <taxon>Dikarya</taxon>
        <taxon>Ascomycota</taxon>
        <taxon>Saccharomycotina</taxon>
        <taxon>Dipodascomycetes</taxon>
        <taxon>Dipodascales</taxon>
        <taxon>Dipodascales incertae sedis</taxon>
        <taxon>Yarrowia</taxon>
    </lineage>
</organism>
<keyword evidence="7 10" id="KW-0472">Membrane</keyword>
<evidence type="ECO:0000256" key="1">
    <source>
        <dbReference type="ARBA" id="ARBA00004141"/>
    </source>
</evidence>
<keyword evidence="12" id="KW-0496">Mitochondrion</keyword>
<keyword evidence="5 10" id="KW-0812">Transmembrane</keyword>